<proteinExistence type="predicted"/>
<gene>
    <name evidence="1" type="ORF">V7S43_013788</name>
</gene>
<dbReference type="AlphaFoldDB" id="A0ABD3F668"/>
<keyword evidence="2" id="KW-1185">Reference proteome</keyword>
<evidence type="ECO:0008006" key="3">
    <source>
        <dbReference type="Google" id="ProtNLM"/>
    </source>
</evidence>
<evidence type="ECO:0000313" key="2">
    <source>
        <dbReference type="Proteomes" id="UP001632037"/>
    </source>
</evidence>
<accession>A0ABD3F668</accession>
<dbReference type="EMBL" id="JBIMZQ010000037">
    <property type="protein sequence ID" value="KAL3661181.1"/>
    <property type="molecule type" value="Genomic_DNA"/>
</dbReference>
<comment type="caution">
    <text evidence="1">The sequence shown here is derived from an EMBL/GenBank/DDBJ whole genome shotgun (WGS) entry which is preliminary data.</text>
</comment>
<evidence type="ECO:0000313" key="1">
    <source>
        <dbReference type="EMBL" id="KAL3661181.1"/>
    </source>
</evidence>
<protein>
    <recommendedName>
        <fullName evidence="3">CRAL-TRIO domain-containing protein</fullName>
    </recommendedName>
</protein>
<name>A0ABD3F668_9STRA</name>
<organism evidence="1 2">
    <name type="scientific">Phytophthora oleae</name>
    <dbReference type="NCBI Taxonomy" id="2107226"/>
    <lineage>
        <taxon>Eukaryota</taxon>
        <taxon>Sar</taxon>
        <taxon>Stramenopiles</taxon>
        <taxon>Oomycota</taxon>
        <taxon>Peronosporomycetes</taxon>
        <taxon>Peronosporales</taxon>
        <taxon>Peronosporaceae</taxon>
        <taxon>Phytophthora</taxon>
    </lineage>
</organism>
<dbReference type="Proteomes" id="UP001632037">
    <property type="component" value="Unassembled WGS sequence"/>
</dbReference>
<reference evidence="1 2" key="1">
    <citation type="submission" date="2024-09" db="EMBL/GenBank/DDBJ databases">
        <title>Genome sequencing and assembly of Phytophthora oleae, isolate VK10A, causative agent of rot of olive drupes.</title>
        <authorList>
            <person name="Conti Taguali S."/>
            <person name="Riolo M."/>
            <person name="La Spada F."/>
            <person name="Cacciola S.O."/>
            <person name="Dionisio G."/>
        </authorList>
    </citation>
    <scope>NUCLEOTIDE SEQUENCE [LARGE SCALE GENOMIC DNA]</scope>
    <source>
        <strain evidence="1 2">VK10A</strain>
    </source>
</reference>
<sequence length="170" mass="19875">MAFRSIFWSWAFYAPLDINERVACFILKPRAVRALLRFISLCIESWGYYSFCKRLDANDDLSWYGGIPLKGSIEDRTDSEEYAEDLATLYRTRRPRYKFIIDHALDPSYSDDFGYRNLSYLLESTGALDPDADPESRLSDMALANIRQDMMSKISMGWRQEYRALEDAKE</sequence>